<evidence type="ECO:0000313" key="2">
    <source>
        <dbReference type="Proteomes" id="UP000812270"/>
    </source>
</evidence>
<keyword evidence="2" id="KW-1185">Reference proteome</keyword>
<dbReference type="RefSeq" id="WP_217790859.1">
    <property type="nucleotide sequence ID" value="NZ_JAHSPG010000003.1"/>
</dbReference>
<protein>
    <submittedName>
        <fullName evidence="1">DUF937 domain-containing protein</fullName>
    </submittedName>
</protein>
<evidence type="ECO:0000313" key="1">
    <source>
        <dbReference type="EMBL" id="MBV4357247.1"/>
    </source>
</evidence>
<dbReference type="AlphaFoldDB" id="A0A9E2S9B7"/>
<name>A0A9E2S9B7_9BACT</name>
<comment type="caution">
    <text evidence="1">The sequence shown here is derived from an EMBL/GenBank/DDBJ whole genome shotgun (WGS) entry which is preliminary data.</text>
</comment>
<dbReference type="Proteomes" id="UP000812270">
    <property type="component" value="Unassembled WGS sequence"/>
</dbReference>
<sequence length="146" mass="15372">MFEELLQLVQQHSQEAVVDNTAIPNEHNQDVMNEAVSSITNGLQSYGQGNADGIMQLFQSQSGVSADHPAVQGISNNFVESITSKFGISGTQAQSIAAAIIPMVMAKFIHKTNDPNDQSFNFQNIIGAFTGGGGGGLSSLLGKFGL</sequence>
<organism evidence="1 2">
    <name type="scientific">Pinibacter aurantiacus</name>
    <dbReference type="NCBI Taxonomy" id="2851599"/>
    <lineage>
        <taxon>Bacteria</taxon>
        <taxon>Pseudomonadati</taxon>
        <taxon>Bacteroidota</taxon>
        <taxon>Chitinophagia</taxon>
        <taxon>Chitinophagales</taxon>
        <taxon>Chitinophagaceae</taxon>
        <taxon>Pinibacter</taxon>
    </lineage>
</organism>
<reference evidence="1" key="1">
    <citation type="submission" date="2021-06" db="EMBL/GenBank/DDBJ databases">
        <authorList>
            <person name="Huq M.A."/>
        </authorList>
    </citation>
    <scope>NUCLEOTIDE SEQUENCE</scope>
    <source>
        <strain evidence="1">MAH-26</strain>
    </source>
</reference>
<proteinExistence type="predicted"/>
<dbReference type="EMBL" id="JAHSPG010000003">
    <property type="protein sequence ID" value="MBV4357247.1"/>
    <property type="molecule type" value="Genomic_DNA"/>
</dbReference>
<gene>
    <name evidence="1" type="ORF">KTO63_08830</name>
</gene>
<accession>A0A9E2S9B7</accession>